<dbReference type="EMBL" id="JBJKTR010000013">
    <property type="protein sequence ID" value="KAL3349105.1"/>
    <property type="molecule type" value="Genomic_DNA"/>
</dbReference>
<dbReference type="AlphaFoldDB" id="A0ABD2SYT6"/>
<organism evidence="1 2">
    <name type="scientific">Solanum stoloniferum</name>
    <dbReference type="NCBI Taxonomy" id="62892"/>
    <lineage>
        <taxon>Eukaryota</taxon>
        <taxon>Viridiplantae</taxon>
        <taxon>Streptophyta</taxon>
        <taxon>Embryophyta</taxon>
        <taxon>Tracheophyta</taxon>
        <taxon>Spermatophyta</taxon>
        <taxon>Magnoliopsida</taxon>
        <taxon>eudicotyledons</taxon>
        <taxon>Gunneridae</taxon>
        <taxon>Pentapetalae</taxon>
        <taxon>asterids</taxon>
        <taxon>lamiids</taxon>
        <taxon>Solanales</taxon>
        <taxon>Solanaceae</taxon>
        <taxon>Solanoideae</taxon>
        <taxon>Solaneae</taxon>
        <taxon>Solanum</taxon>
    </lineage>
</organism>
<comment type="caution">
    <text evidence="1">The sequence shown here is derived from an EMBL/GenBank/DDBJ whole genome shotgun (WGS) entry which is preliminary data.</text>
</comment>
<evidence type="ECO:0000313" key="2">
    <source>
        <dbReference type="Proteomes" id="UP001627284"/>
    </source>
</evidence>
<keyword evidence="2" id="KW-1185">Reference proteome</keyword>
<name>A0ABD2SYT6_9SOLN</name>
<dbReference type="Proteomes" id="UP001627284">
    <property type="component" value="Unassembled WGS sequence"/>
</dbReference>
<reference evidence="1 2" key="1">
    <citation type="submission" date="2024-05" db="EMBL/GenBank/DDBJ databases">
        <title>De novo assembly of an allotetraploid wild potato.</title>
        <authorList>
            <person name="Hosaka A.J."/>
        </authorList>
    </citation>
    <scope>NUCLEOTIDE SEQUENCE [LARGE SCALE GENOMIC DNA]</scope>
    <source>
        <tissue evidence="1">Young leaves</tissue>
    </source>
</reference>
<evidence type="ECO:0000313" key="1">
    <source>
        <dbReference type="EMBL" id="KAL3349105.1"/>
    </source>
</evidence>
<protein>
    <submittedName>
        <fullName evidence="1">Uncharacterized protein</fullName>
    </submittedName>
</protein>
<proteinExistence type="predicted"/>
<accession>A0ABD2SYT6</accession>
<gene>
    <name evidence="1" type="ORF">AABB24_022305</name>
</gene>
<sequence length="122" mass="13767">MGVVTGWEGGGKSRILSFHFGNEEFGEIEGTGVRVPFNYVDFFLILLHDDDDDDDSIVLMTSVGILDYEIWIMIQQGSGTNFFAFKLTSYPFIMSWFSNTVIYVTMISGQGRRGILDFIIQA</sequence>